<protein>
    <submittedName>
        <fullName evidence="3">(Mediterranean fruit fly) hypothetical protein</fullName>
    </submittedName>
</protein>
<evidence type="ECO:0000313" key="3">
    <source>
        <dbReference type="EMBL" id="CAD7000403.1"/>
    </source>
</evidence>
<feature type="compositionally biased region" description="Acidic residues" evidence="1">
    <location>
        <begin position="72"/>
        <end position="86"/>
    </location>
</feature>
<feature type="region of interest" description="Disordered" evidence="1">
    <location>
        <begin position="69"/>
        <end position="115"/>
    </location>
</feature>
<dbReference type="EMBL" id="CAJHJT010000012">
    <property type="protein sequence ID" value="CAD7000403.1"/>
    <property type="molecule type" value="Genomic_DNA"/>
</dbReference>
<keyword evidence="4" id="KW-1185">Reference proteome</keyword>
<comment type="caution">
    <text evidence="3">The sequence shown here is derived from an EMBL/GenBank/DDBJ whole genome shotgun (WGS) entry which is preliminary data.</text>
</comment>
<reference evidence="3" key="1">
    <citation type="submission" date="2020-11" db="EMBL/GenBank/DDBJ databases">
        <authorList>
            <person name="Whitehead M."/>
        </authorList>
    </citation>
    <scope>NUCLEOTIDE SEQUENCE</scope>
    <source>
        <strain evidence="3">EGII</strain>
    </source>
</reference>
<accession>A0A811UTR9</accession>
<evidence type="ECO:0000313" key="4">
    <source>
        <dbReference type="Proteomes" id="UP000606786"/>
    </source>
</evidence>
<sequence>MWIPPLLILIPIPQIPSGITAVENYPPTSYYILCILNYLQKQKQHPTLQQPPLCDFFAKNISNPFRLNEISDYNDDADDDDDDDDGGGSGDFGWPRTFGTPTPTWTAIEKKTLAN</sequence>
<evidence type="ECO:0000256" key="2">
    <source>
        <dbReference type="SAM" id="SignalP"/>
    </source>
</evidence>
<evidence type="ECO:0000256" key="1">
    <source>
        <dbReference type="SAM" id="MobiDB-lite"/>
    </source>
</evidence>
<dbReference type="Proteomes" id="UP000606786">
    <property type="component" value="Unassembled WGS sequence"/>
</dbReference>
<keyword evidence="2" id="KW-0732">Signal</keyword>
<dbReference type="AlphaFoldDB" id="A0A811UTR9"/>
<feature type="signal peptide" evidence="2">
    <location>
        <begin position="1"/>
        <end position="21"/>
    </location>
</feature>
<feature type="chain" id="PRO_5032866033" evidence="2">
    <location>
        <begin position="22"/>
        <end position="115"/>
    </location>
</feature>
<organism evidence="3 4">
    <name type="scientific">Ceratitis capitata</name>
    <name type="common">Mediterranean fruit fly</name>
    <name type="synonym">Tephritis capitata</name>
    <dbReference type="NCBI Taxonomy" id="7213"/>
    <lineage>
        <taxon>Eukaryota</taxon>
        <taxon>Metazoa</taxon>
        <taxon>Ecdysozoa</taxon>
        <taxon>Arthropoda</taxon>
        <taxon>Hexapoda</taxon>
        <taxon>Insecta</taxon>
        <taxon>Pterygota</taxon>
        <taxon>Neoptera</taxon>
        <taxon>Endopterygota</taxon>
        <taxon>Diptera</taxon>
        <taxon>Brachycera</taxon>
        <taxon>Muscomorpha</taxon>
        <taxon>Tephritoidea</taxon>
        <taxon>Tephritidae</taxon>
        <taxon>Ceratitis</taxon>
        <taxon>Ceratitis</taxon>
    </lineage>
</organism>
<gene>
    <name evidence="3" type="ORF">CCAP1982_LOCUS8878</name>
</gene>
<proteinExistence type="predicted"/>
<name>A0A811UTR9_CERCA</name>